<feature type="compositionally biased region" description="Basic and acidic residues" evidence="9">
    <location>
        <begin position="101"/>
        <end position="112"/>
    </location>
</feature>
<dbReference type="InterPro" id="IPR003960">
    <property type="entry name" value="ATPase_AAA_CS"/>
</dbReference>
<evidence type="ECO:0000256" key="5">
    <source>
        <dbReference type="ARBA" id="ARBA00022840"/>
    </source>
</evidence>
<feature type="domain" description="AAA+ ATPase" evidence="10">
    <location>
        <begin position="165"/>
        <end position="300"/>
    </location>
</feature>
<evidence type="ECO:0000256" key="9">
    <source>
        <dbReference type="SAM" id="MobiDB-lite"/>
    </source>
</evidence>
<comment type="subcellular location">
    <subcellularLocation>
        <location evidence="1">Endosome membrane</location>
        <topology evidence="1">Peripheral membrane protein</topology>
    </subcellularLocation>
</comment>
<evidence type="ECO:0000256" key="6">
    <source>
        <dbReference type="ARBA" id="ARBA00023136"/>
    </source>
</evidence>
<dbReference type="SUPFAM" id="SSF52540">
    <property type="entry name" value="P-loop containing nucleoside triphosphate hydrolases"/>
    <property type="match status" value="1"/>
</dbReference>
<feature type="region of interest" description="Disordered" evidence="9">
    <location>
        <begin position="76"/>
        <end position="112"/>
    </location>
</feature>
<dbReference type="GO" id="GO:0005524">
    <property type="term" value="F:ATP binding"/>
    <property type="evidence" value="ECO:0007669"/>
    <property type="project" value="UniProtKB-KW"/>
</dbReference>
<dbReference type="GO" id="GO:0045324">
    <property type="term" value="P:late endosome to vacuole transport"/>
    <property type="evidence" value="ECO:0007669"/>
    <property type="project" value="UniProtKB-ARBA"/>
</dbReference>
<dbReference type="InterPro" id="IPR036181">
    <property type="entry name" value="MIT_dom_sf"/>
</dbReference>
<dbReference type="Gene3D" id="1.10.8.60">
    <property type="match status" value="1"/>
</dbReference>
<name>A0AAJ8L575_9TREE</name>
<keyword evidence="6" id="KW-0472">Membrane</keyword>
<reference evidence="12" key="1">
    <citation type="submission" date="2013-07" db="EMBL/GenBank/DDBJ databases">
        <authorList>
            <consortium name="The Broad Institute Genome Sequencing Platform"/>
            <person name="Cuomo C."/>
            <person name="Litvintseva A."/>
            <person name="Chen Y."/>
            <person name="Heitman J."/>
            <person name="Sun S."/>
            <person name="Springer D."/>
            <person name="Dromer F."/>
            <person name="Young S.K."/>
            <person name="Zeng Q."/>
            <person name="Gargeya S."/>
            <person name="Fitzgerald M."/>
            <person name="Abouelleil A."/>
            <person name="Alvarado L."/>
            <person name="Berlin A.M."/>
            <person name="Chapman S.B."/>
            <person name="Dewar J."/>
            <person name="Goldberg J."/>
            <person name="Griggs A."/>
            <person name="Gujja S."/>
            <person name="Hansen M."/>
            <person name="Howarth C."/>
            <person name="Imamovic A."/>
            <person name="Larimer J."/>
            <person name="McCowan C."/>
            <person name="Murphy C."/>
            <person name="Pearson M."/>
            <person name="Priest M."/>
            <person name="Roberts A."/>
            <person name="Saif S."/>
            <person name="Shea T."/>
            <person name="Sykes S."/>
            <person name="Wortman J."/>
            <person name="Nusbaum C."/>
            <person name="Birren B."/>
        </authorList>
    </citation>
    <scope>NUCLEOTIDE SEQUENCE</scope>
    <source>
        <strain evidence="12">CBS 10737</strain>
    </source>
</reference>
<evidence type="ECO:0000313" key="13">
    <source>
        <dbReference type="Proteomes" id="UP000094020"/>
    </source>
</evidence>
<dbReference type="InterPro" id="IPR003959">
    <property type="entry name" value="ATPase_AAA_core"/>
</dbReference>
<dbReference type="InterPro" id="IPR027417">
    <property type="entry name" value="P-loop_NTPase"/>
</dbReference>
<evidence type="ECO:0000259" key="10">
    <source>
        <dbReference type="SMART" id="SM00382"/>
    </source>
</evidence>
<keyword evidence="13" id="KW-1185">Reference proteome</keyword>
<accession>A0AAJ8L575</accession>
<dbReference type="PANTHER" id="PTHR23074:SF83">
    <property type="entry name" value="VACUOLAR PROTEIN SORTING-ASSOCIATED PROTEIN 4A"/>
    <property type="match status" value="1"/>
</dbReference>
<dbReference type="InterPro" id="IPR007330">
    <property type="entry name" value="MIT_dom"/>
</dbReference>
<dbReference type="GeneID" id="30176084"/>
<dbReference type="GO" id="GO:0016197">
    <property type="term" value="P:endosomal transport"/>
    <property type="evidence" value="ECO:0007669"/>
    <property type="project" value="TreeGrafter"/>
</dbReference>
<dbReference type="InterPro" id="IPR050304">
    <property type="entry name" value="MT-severing_AAA_ATPase"/>
</dbReference>
<keyword evidence="3 8" id="KW-0547">Nucleotide-binding</keyword>
<sequence>MSNSNFLDKAIALVQKAIDEDVKQNYAEAYKQYQDALDYFMMAMKYEKNDKLKELIRKKFTEYLDRAEKLKEHIAKSEEKRTKAKVGVNGGGGSTAGGPDVKGDGEGDDPEIKKLRQGLQGAILSESPNVQWDDVAGLAQAKEALKEAVILPIKFPQLFTGKRTPWRGILLYGPPGTGKSFLAKAVATEAKSTFFSVSSSDLVSKWMGESERLVKQLFQMAREQKPAIIFVDEIDSLTGTRGEGESEASRRIKTEFLVQMNGVGNEETGVLVLGATNIPWQLDPAIKRRFEKRIYIPLPDVQARRRMFELNVGTTPNGLTPRDFTNLAEQTDGYSGSDIAVIVRDALMQPVRKVLSATHFKEVLVQVESDGKTKLTPCSPGDPAAVEKSWTDVNSEELLEPLLSVKDFEKAISVNRPTVTQADITKHIEFTNEAGGEGA</sequence>
<evidence type="ECO:0000256" key="7">
    <source>
        <dbReference type="ARBA" id="ARBA00073586"/>
    </source>
</evidence>
<evidence type="ECO:0000256" key="3">
    <source>
        <dbReference type="ARBA" id="ARBA00022741"/>
    </source>
</evidence>
<dbReference type="FunFam" id="3.40.50.300:FF:000043">
    <property type="entry name" value="Vacuolar protein sorting-associated protein 4"/>
    <property type="match status" value="1"/>
</dbReference>
<dbReference type="EMBL" id="CP144523">
    <property type="protein sequence ID" value="WWC69823.1"/>
    <property type="molecule type" value="Genomic_DNA"/>
</dbReference>
<dbReference type="Gene3D" id="3.40.50.300">
    <property type="entry name" value="P-loop containing nucleotide triphosphate hydrolases"/>
    <property type="match status" value="1"/>
</dbReference>
<dbReference type="FunFam" id="1.20.58.80:FF:000014">
    <property type="entry name" value="Vacuolar protein-sorting-associated protein 4"/>
    <property type="match status" value="1"/>
</dbReference>
<dbReference type="InterPro" id="IPR015415">
    <property type="entry name" value="Spast_Vps4_C"/>
</dbReference>
<dbReference type="Proteomes" id="UP000094020">
    <property type="component" value="Chromosome 5"/>
</dbReference>
<proteinExistence type="inferred from homology"/>
<evidence type="ECO:0000259" key="11">
    <source>
        <dbReference type="SMART" id="SM00745"/>
    </source>
</evidence>
<evidence type="ECO:0000256" key="4">
    <source>
        <dbReference type="ARBA" id="ARBA00022753"/>
    </source>
</evidence>
<gene>
    <name evidence="12" type="ORF">I206_103766</name>
</gene>
<feature type="domain" description="MIT" evidence="11">
    <location>
        <begin position="3"/>
        <end position="80"/>
    </location>
</feature>
<dbReference type="InterPro" id="IPR041569">
    <property type="entry name" value="AAA_lid_3"/>
</dbReference>
<evidence type="ECO:0000256" key="1">
    <source>
        <dbReference type="ARBA" id="ARBA00004481"/>
    </source>
</evidence>
<dbReference type="Pfam" id="PF00004">
    <property type="entry name" value="AAA"/>
    <property type="match status" value="1"/>
</dbReference>
<dbReference type="Gene3D" id="1.20.58.80">
    <property type="entry name" value="Phosphotransferase system, lactose/cellobiose-type IIA subunit"/>
    <property type="match status" value="1"/>
</dbReference>
<dbReference type="Pfam" id="PF04212">
    <property type="entry name" value="MIT"/>
    <property type="match status" value="1"/>
</dbReference>
<dbReference type="InterPro" id="IPR045253">
    <property type="entry name" value="VPS4_MIT"/>
</dbReference>
<dbReference type="SMART" id="SM00382">
    <property type="entry name" value="AAA"/>
    <property type="match status" value="1"/>
</dbReference>
<dbReference type="Pfam" id="PF17862">
    <property type="entry name" value="AAA_lid_3"/>
    <property type="match status" value="1"/>
</dbReference>
<dbReference type="KEGG" id="kpin:30176084"/>
<evidence type="ECO:0000313" key="12">
    <source>
        <dbReference type="EMBL" id="WWC69823.1"/>
    </source>
</evidence>
<dbReference type="SMART" id="SM00745">
    <property type="entry name" value="MIT"/>
    <property type="match status" value="1"/>
</dbReference>
<dbReference type="GO" id="GO:0010008">
    <property type="term" value="C:endosome membrane"/>
    <property type="evidence" value="ECO:0007669"/>
    <property type="project" value="UniProtKB-SubCell"/>
</dbReference>
<dbReference type="FunFam" id="1.10.8.60:FF:000015">
    <property type="entry name" value="vacuolar protein sorting-associated protein 4A"/>
    <property type="match status" value="1"/>
</dbReference>
<dbReference type="AlphaFoldDB" id="A0AAJ8L575"/>
<dbReference type="RefSeq" id="XP_070058929.1">
    <property type="nucleotide sequence ID" value="XM_070202828.1"/>
</dbReference>
<protein>
    <recommendedName>
        <fullName evidence="7">Vacuolar protein sorting-associated protein 4</fullName>
    </recommendedName>
</protein>
<evidence type="ECO:0000256" key="2">
    <source>
        <dbReference type="ARBA" id="ARBA00006914"/>
    </source>
</evidence>
<organism evidence="12 13">
    <name type="scientific">Kwoniella pini CBS 10737</name>
    <dbReference type="NCBI Taxonomy" id="1296096"/>
    <lineage>
        <taxon>Eukaryota</taxon>
        <taxon>Fungi</taxon>
        <taxon>Dikarya</taxon>
        <taxon>Basidiomycota</taxon>
        <taxon>Agaricomycotina</taxon>
        <taxon>Tremellomycetes</taxon>
        <taxon>Tremellales</taxon>
        <taxon>Cryptococcaceae</taxon>
        <taxon>Kwoniella</taxon>
    </lineage>
</organism>
<dbReference type="CDD" id="cd02678">
    <property type="entry name" value="MIT_VPS4"/>
    <property type="match status" value="1"/>
</dbReference>
<dbReference type="Pfam" id="PF09336">
    <property type="entry name" value="Vps4_C"/>
    <property type="match status" value="1"/>
</dbReference>
<dbReference type="CDD" id="cd19521">
    <property type="entry name" value="RecA-like_VPS4"/>
    <property type="match status" value="1"/>
</dbReference>
<keyword evidence="5 8" id="KW-0067">ATP-binding</keyword>
<dbReference type="GO" id="GO:0016887">
    <property type="term" value="F:ATP hydrolysis activity"/>
    <property type="evidence" value="ECO:0007669"/>
    <property type="project" value="InterPro"/>
</dbReference>
<dbReference type="SUPFAM" id="SSF116846">
    <property type="entry name" value="MIT domain"/>
    <property type="match status" value="1"/>
</dbReference>
<keyword evidence="4" id="KW-0967">Endosome</keyword>
<comment type="similarity">
    <text evidence="2 8">Belongs to the AAA ATPase family.</text>
</comment>
<reference evidence="12" key="2">
    <citation type="submission" date="2024-02" db="EMBL/GenBank/DDBJ databases">
        <title>Comparative genomics of Cryptococcus and Kwoniella reveals pathogenesis evolution and contrasting modes of karyotype evolution via chromosome fusion or intercentromeric recombination.</title>
        <authorList>
            <person name="Coelho M.A."/>
            <person name="David-Palma M."/>
            <person name="Shea T."/>
            <person name="Bowers K."/>
            <person name="McGinley-Smith S."/>
            <person name="Mohammad A.W."/>
            <person name="Gnirke A."/>
            <person name="Yurkov A.M."/>
            <person name="Nowrousian M."/>
            <person name="Sun S."/>
            <person name="Cuomo C.A."/>
            <person name="Heitman J."/>
        </authorList>
    </citation>
    <scope>NUCLEOTIDE SEQUENCE</scope>
    <source>
        <strain evidence="12">CBS 10737</strain>
    </source>
</reference>
<dbReference type="PANTHER" id="PTHR23074">
    <property type="entry name" value="AAA DOMAIN-CONTAINING"/>
    <property type="match status" value="1"/>
</dbReference>
<dbReference type="PROSITE" id="PS00674">
    <property type="entry name" value="AAA"/>
    <property type="match status" value="1"/>
</dbReference>
<evidence type="ECO:0000256" key="8">
    <source>
        <dbReference type="RuleBase" id="RU003651"/>
    </source>
</evidence>
<dbReference type="GO" id="GO:0007033">
    <property type="term" value="P:vacuole organization"/>
    <property type="evidence" value="ECO:0007669"/>
    <property type="project" value="TreeGrafter"/>
</dbReference>
<dbReference type="InterPro" id="IPR003593">
    <property type="entry name" value="AAA+_ATPase"/>
</dbReference>